<evidence type="ECO:0000313" key="2">
    <source>
        <dbReference type="Proteomes" id="UP000308886"/>
    </source>
</evidence>
<sequence>MKKKYIAPKIEIIEMDECTLLSSSLKWKPGDGSGDFDVKDEDDDLGDEITGAKDNVIWDDEF</sequence>
<accession>A0AC61QM51</accession>
<dbReference type="EMBL" id="SRZC01000027">
    <property type="protein sequence ID" value="TGX80296.1"/>
    <property type="molecule type" value="Genomic_DNA"/>
</dbReference>
<reference evidence="1" key="1">
    <citation type="submission" date="2019-04" db="EMBL/GenBank/DDBJ databases">
        <title>Microbes associate with the intestines of laboratory mice.</title>
        <authorList>
            <person name="Navarre W."/>
            <person name="Wong E."/>
            <person name="Huang K."/>
            <person name="Tropini C."/>
            <person name="Ng K."/>
            <person name="Yu B."/>
        </authorList>
    </citation>
    <scope>NUCLEOTIDE SEQUENCE</scope>
    <source>
        <strain evidence="1">NM73_A23</strain>
    </source>
</reference>
<evidence type="ECO:0000313" key="1">
    <source>
        <dbReference type="EMBL" id="TGX80296.1"/>
    </source>
</evidence>
<name>A0AC61QM51_9BACT</name>
<gene>
    <name evidence="1" type="ORF">E5358_13135</name>
</gene>
<keyword evidence="2" id="KW-1185">Reference proteome</keyword>
<dbReference type="Proteomes" id="UP000308886">
    <property type="component" value="Unassembled WGS sequence"/>
</dbReference>
<organism evidence="1 2">
    <name type="scientific">Palleniella muris</name>
    <dbReference type="NCBI Taxonomy" id="3038145"/>
    <lineage>
        <taxon>Bacteria</taxon>
        <taxon>Pseudomonadati</taxon>
        <taxon>Bacteroidota</taxon>
        <taxon>Bacteroidia</taxon>
        <taxon>Bacteroidales</taxon>
        <taxon>Prevotellaceae</taxon>
        <taxon>Palleniella</taxon>
    </lineage>
</organism>
<comment type="caution">
    <text evidence="1">The sequence shown here is derived from an EMBL/GenBank/DDBJ whole genome shotgun (WGS) entry which is preliminary data.</text>
</comment>
<proteinExistence type="predicted"/>
<protein>
    <submittedName>
        <fullName evidence="1">Uncharacterized protein</fullName>
    </submittedName>
</protein>